<feature type="transmembrane region" description="Helical" evidence="11">
    <location>
        <begin position="84"/>
        <end position="104"/>
    </location>
</feature>
<dbReference type="NCBIfam" id="TIGR01726">
    <property type="entry name" value="HEQRo_perm_3TM"/>
    <property type="match status" value="1"/>
</dbReference>
<dbReference type="InterPro" id="IPR043429">
    <property type="entry name" value="ArtM/GltK/GlnP/TcyL/YhdX-like"/>
</dbReference>
<dbReference type="InterPro" id="IPR000515">
    <property type="entry name" value="MetI-like"/>
</dbReference>
<feature type="domain" description="ABC transmembrane type-1" evidence="12">
    <location>
        <begin position="20"/>
        <end position="208"/>
    </location>
</feature>
<feature type="transmembrane region" description="Helical" evidence="11">
    <location>
        <begin position="20"/>
        <end position="43"/>
    </location>
</feature>
<feature type="transmembrane region" description="Helical" evidence="11">
    <location>
        <begin position="55"/>
        <end position="78"/>
    </location>
</feature>
<dbReference type="AlphaFoldDB" id="A0A432VBI4"/>
<keyword evidence="9 11" id="KW-1133">Transmembrane helix</keyword>
<keyword evidence="10 11" id="KW-0472">Membrane</keyword>
<dbReference type="PANTHER" id="PTHR30614">
    <property type="entry name" value="MEMBRANE COMPONENT OF AMINO ACID ABC TRANSPORTER"/>
    <property type="match status" value="1"/>
</dbReference>
<evidence type="ECO:0000256" key="7">
    <source>
        <dbReference type="ARBA" id="ARBA00022692"/>
    </source>
</evidence>
<dbReference type="Proteomes" id="UP000281647">
    <property type="component" value="Unassembled WGS sequence"/>
</dbReference>
<protein>
    <recommendedName>
        <fullName evidence="4">Putative glutamine transport system permease protein GlnP</fullName>
    </recommendedName>
</protein>
<dbReference type="InterPro" id="IPR010065">
    <property type="entry name" value="AA_ABC_transptr_permease_3TM"/>
</dbReference>
<keyword evidence="6" id="KW-1003">Cell membrane</keyword>
<dbReference type="CDD" id="cd06261">
    <property type="entry name" value="TM_PBP2"/>
    <property type="match status" value="1"/>
</dbReference>
<dbReference type="FunFam" id="1.10.3720.10:FF:000033">
    <property type="entry name" value="Polar amino acid ABC transporter permease"/>
    <property type="match status" value="1"/>
</dbReference>
<dbReference type="EMBL" id="RKST01000001">
    <property type="protein sequence ID" value="RUM99539.1"/>
    <property type="molecule type" value="Genomic_DNA"/>
</dbReference>
<gene>
    <name evidence="13" type="ORF">EET67_01145</name>
</gene>
<accession>A0A432VBI4</accession>
<evidence type="ECO:0000256" key="4">
    <source>
        <dbReference type="ARBA" id="ARBA00016506"/>
    </source>
</evidence>
<dbReference type="SUPFAM" id="SSF161098">
    <property type="entry name" value="MetI-like"/>
    <property type="match status" value="1"/>
</dbReference>
<keyword evidence="5 11" id="KW-0813">Transport</keyword>
<evidence type="ECO:0000256" key="9">
    <source>
        <dbReference type="ARBA" id="ARBA00022989"/>
    </source>
</evidence>
<dbReference type="RefSeq" id="WP_128625779.1">
    <property type="nucleotide sequence ID" value="NZ_RKST01000001.1"/>
</dbReference>
<evidence type="ECO:0000256" key="11">
    <source>
        <dbReference type="RuleBase" id="RU363032"/>
    </source>
</evidence>
<sequence>MYDFFFVLFPRYLPSLLEGTVMTITLSILSMAASIACGLLVALGRMSRFRLVRMVLNAYVEVFRDIPLIVQLLVIYFSLPQFGISLPAFWAGVLGLTLNLSAYLSEVFRAAIMSIDKGQREAGLSIGMSAYTIQTRIILPQALRIALPTMGGYFISLLKDCSLVSFIAVNELLRKGTMIIATTFKSMEVYMMVAIIYFVLSFVASRIVIRIERKLTPKYLLEELRRGNGAAHAGGR</sequence>
<dbReference type="PROSITE" id="PS50928">
    <property type="entry name" value="ABC_TM1"/>
    <property type="match status" value="1"/>
</dbReference>
<comment type="similarity">
    <text evidence="3">Belongs to the binding-protein-dependent transport system permease family. HisMQ subfamily.</text>
</comment>
<evidence type="ECO:0000313" key="13">
    <source>
        <dbReference type="EMBL" id="RUM99539.1"/>
    </source>
</evidence>
<evidence type="ECO:0000256" key="1">
    <source>
        <dbReference type="ARBA" id="ARBA00003159"/>
    </source>
</evidence>
<comment type="function">
    <text evidence="1">Part of the binding-protein-dependent transport system for glutamine; probably responsible for the translocation of the substrate across the membrane.</text>
</comment>
<reference evidence="13 14" key="1">
    <citation type="submission" date="2018-11" db="EMBL/GenBank/DDBJ databases">
        <title>Pseudaminobacter arsenicus sp. nov., an arsenic-resistant bacterium isolated from arsenic-rich aquifers.</title>
        <authorList>
            <person name="Mu Y."/>
        </authorList>
    </citation>
    <scope>NUCLEOTIDE SEQUENCE [LARGE SCALE GENOMIC DNA]</scope>
    <source>
        <strain evidence="13 14">CB3</strain>
    </source>
</reference>
<comment type="caution">
    <text evidence="13">The sequence shown here is derived from an EMBL/GenBank/DDBJ whole genome shotgun (WGS) entry which is preliminary data.</text>
</comment>
<dbReference type="OrthoDB" id="7190458at2"/>
<comment type="subcellular location">
    <subcellularLocation>
        <location evidence="2">Cell inner membrane</location>
        <topology evidence="2">Multi-pass membrane protein</topology>
    </subcellularLocation>
    <subcellularLocation>
        <location evidence="11">Cell membrane</location>
        <topology evidence="11">Multi-pass membrane protein</topology>
    </subcellularLocation>
</comment>
<dbReference type="GO" id="GO:0022857">
    <property type="term" value="F:transmembrane transporter activity"/>
    <property type="evidence" value="ECO:0007669"/>
    <property type="project" value="InterPro"/>
</dbReference>
<name>A0A432VBI4_9HYPH</name>
<evidence type="ECO:0000256" key="5">
    <source>
        <dbReference type="ARBA" id="ARBA00022448"/>
    </source>
</evidence>
<evidence type="ECO:0000256" key="3">
    <source>
        <dbReference type="ARBA" id="ARBA00010072"/>
    </source>
</evidence>
<proteinExistence type="inferred from homology"/>
<dbReference type="GO" id="GO:0006865">
    <property type="term" value="P:amino acid transport"/>
    <property type="evidence" value="ECO:0007669"/>
    <property type="project" value="UniProtKB-KW"/>
</dbReference>
<dbReference type="InterPro" id="IPR035906">
    <property type="entry name" value="MetI-like_sf"/>
</dbReference>
<feature type="transmembrane region" description="Helical" evidence="11">
    <location>
        <begin position="189"/>
        <end position="209"/>
    </location>
</feature>
<dbReference type="GO" id="GO:0043190">
    <property type="term" value="C:ATP-binding cassette (ABC) transporter complex"/>
    <property type="evidence" value="ECO:0007669"/>
    <property type="project" value="InterPro"/>
</dbReference>
<keyword evidence="14" id="KW-1185">Reference proteome</keyword>
<evidence type="ECO:0000256" key="10">
    <source>
        <dbReference type="ARBA" id="ARBA00023136"/>
    </source>
</evidence>
<evidence type="ECO:0000256" key="8">
    <source>
        <dbReference type="ARBA" id="ARBA00022970"/>
    </source>
</evidence>
<evidence type="ECO:0000259" key="12">
    <source>
        <dbReference type="PROSITE" id="PS50928"/>
    </source>
</evidence>
<feature type="transmembrane region" description="Helical" evidence="11">
    <location>
        <begin position="145"/>
        <end position="169"/>
    </location>
</feature>
<dbReference type="Pfam" id="PF00528">
    <property type="entry name" value="BPD_transp_1"/>
    <property type="match status" value="1"/>
</dbReference>
<keyword evidence="8" id="KW-0029">Amino-acid transport</keyword>
<evidence type="ECO:0000256" key="2">
    <source>
        <dbReference type="ARBA" id="ARBA00004429"/>
    </source>
</evidence>
<evidence type="ECO:0000256" key="6">
    <source>
        <dbReference type="ARBA" id="ARBA00022475"/>
    </source>
</evidence>
<dbReference type="Gene3D" id="1.10.3720.10">
    <property type="entry name" value="MetI-like"/>
    <property type="match status" value="1"/>
</dbReference>
<organism evidence="13 14">
    <name type="scientific">Borborobacter arsenicus</name>
    <dbReference type="NCBI Taxonomy" id="1851146"/>
    <lineage>
        <taxon>Bacteria</taxon>
        <taxon>Pseudomonadati</taxon>
        <taxon>Pseudomonadota</taxon>
        <taxon>Alphaproteobacteria</taxon>
        <taxon>Hyphomicrobiales</taxon>
        <taxon>Phyllobacteriaceae</taxon>
        <taxon>Borborobacter</taxon>
    </lineage>
</organism>
<keyword evidence="7 11" id="KW-0812">Transmembrane</keyword>
<dbReference type="PANTHER" id="PTHR30614:SF0">
    <property type="entry name" value="L-CYSTINE TRANSPORT SYSTEM PERMEASE PROTEIN TCYL"/>
    <property type="match status" value="1"/>
</dbReference>
<evidence type="ECO:0000313" key="14">
    <source>
        <dbReference type="Proteomes" id="UP000281647"/>
    </source>
</evidence>